<dbReference type="GO" id="GO:0016852">
    <property type="term" value="F:sirohydrochlorin cobaltochelatase activity"/>
    <property type="evidence" value="ECO:0007669"/>
    <property type="project" value="UniProtKB-UniRule"/>
</dbReference>
<evidence type="ECO:0000256" key="3">
    <source>
        <dbReference type="ARBA" id="ARBA00023239"/>
    </source>
</evidence>
<evidence type="ECO:0000256" key="4">
    <source>
        <dbReference type="ARBA" id="ARBA00023285"/>
    </source>
</evidence>
<feature type="active site" description="Proton acceptor" evidence="5">
    <location>
        <position position="9"/>
    </location>
</feature>
<dbReference type="InterPro" id="IPR023652">
    <property type="entry name" value="SiroHydchlorin_Cochelatase"/>
</dbReference>
<comment type="pathway">
    <text evidence="5">Cofactor biosynthesis; adenosylcobalamin biosynthesis; cob(II)yrinate a,c-diamide from sirohydrochlorin (anaerobic route): step 1/10.</text>
</comment>
<evidence type="ECO:0000313" key="7">
    <source>
        <dbReference type="Proteomes" id="UP000245638"/>
    </source>
</evidence>
<dbReference type="InterPro" id="IPR050963">
    <property type="entry name" value="Sirohydro_Cobaltochel/CbiX"/>
</dbReference>
<keyword evidence="4 5" id="KW-0170">Cobalt</keyword>
<comment type="similarity">
    <text evidence="5">Belongs to the CbiX family. CbiXS subfamily.</text>
</comment>
<dbReference type="GO" id="GO:0019251">
    <property type="term" value="P:anaerobic cobalamin biosynthetic process"/>
    <property type="evidence" value="ECO:0007669"/>
    <property type="project" value="UniProtKB-UniRule"/>
</dbReference>
<keyword evidence="1 5" id="KW-0169">Cobalamin biosynthesis</keyword>
<keyword evidence="2 5" id="KW-0479">Metal-binding</keyword>
<feature type="binding site" evidence="5">
    <location>
        <position position="43"/>
    </location>
    <ligand>
        <name>substrate</name>
    </ligand>
</feature>
<dbReference type="EMBL" id="QEFD01000210">
    <property type="protein sequence ID" value="PVU74462.1"/>
    <property type="molecule type" value="Genomic_DNA"/>
</dbReference>
<dbReference type="EC" id="4.99.1.3" evidence="5"/>
<dbReference type="Gene3D" id="3.40.50.1400">
    <property type="match status" value="1"/>
</dbReference>
<dbReference type="HAMAP" id="MF_00785">
    <property type="entry name" value="CbiX"/>
    <property type="match status" value="1"/>
</dbReference>
<dbReference type="PANTHER" id="PTHR33542:SF3">
    <property type="entry name" value="SIROHYDROCHLORIN FERROCHELATASE, CHLOROPLASTIC"/>
    <property type="match status" value="1"/>
</dbReference>
<protein>
    <recommendedName>
        <fullName evidence="5">Sirohydrochlorin cobaltochelatase</fullName>
        <ecNumber evidence="5">4.99.1.3</ecNumber>
    </recommendedName>
    <alternativeName>
        <fullName evidence="5">CbiXS</fullName>
    </alternativeName>
</protein>
<organism evidence="6 7">
    <name type="scientific">Acidianus hospitalis</name>
    <dbReference type="NCBI Taxonomy" id="563177"/>
    <lineage>
        <taxon>Archaea</taxon>
        <taxon>Thermoproteota</taxon>
        <taxon>Thermoprotei</taxon>
        <taxon>Sulfolobales</taxon>
        <taxon>Sulfolobaceae</taxon>
        <taxon>Acidianus</taxon>
    </lineage>
</organism>
<feature type="binding site" evidence="5">
    <location>
        <position position="73"/>
    </location>
    <ligand>
        <name>Co(2+)</name>
        <dbReference type="ChEBI" id="CHEBI:48828"/>
    </ligand>
</feature>
<dbReference type="InterPro" id="IPR002762">
    <property type="entry name" value="CbiX-like"/>
</dbReference>
<dbReference type="CDD" id="cd03416">
    <property type="entry name" value="CbiX_SirB_N"/>
    <property type="match status" value="1"/>
</dbReference>
<accession>A0A2T9X332</accession>
<feature type="binding site" evidence="5">
    <location>
        <begin position="68"/>
        <end position="73"/>
    </location>
    <ligand>
        <name>substrate</name>
    </ligand>
</feature>
<comment type="function">
    <text evidence="5">Catalyzes the insertion of Co(2+) into sirohydrochlorin as part of the anaerobic pathway to cobalamin biosynthesis.</text>
</comment>
<comment type="caution">
    <text evidence="6">The sequence shown here is derived from an EMBL/GenBank/DDBJ whole genome shotgun (WGS) entry which is preliminary data.</text>
</comment>
<feature type="binding site" evidence="5">
    <location>
        <position position="9"/>
    </location>
    <ligand>
        <name>Co(2+)</name>
        <dbReference type="ChEBI" id="CHEBI:48828"/>
    </ligand>
</feature>
<gene>
    <name evidence="5" type="primary">cbiX</name>
    <name evidence="6" type="ORF">DDW13_07355</name>
</gene>
<name>A0A2T9X332_9CREN</name>
<dbReference type="Proteomes" id="UP000245638">
    <property type="component" value="Unassembled WGS sequence"/>
</dbReference>
<evidence type="ECO:0000313" key="6">
    <source>
        <dbReference type="EMBL" id="PVU74462.1"/>
    </source>
</evidence>
<dbReference type="PANTHER" id="PTHR33542">
    <property type="entry name" value="SIROHYDROCHLORIN FERROCHELATASE, CHLOROPLASTIC"/>
    <property type="match status" value="1"/>
</dbReference>
<evidence type="ECO:0000256" key="2">
    <source>
        <dbReference type="ARBA" id="ARBA00022723"/>
    </source>
</evidence>
<evidence type="ECO:0000256" key="1">
    <source>
        <dbReference type="ARBA" id="ARBA00022573"/>
    </source>
</evidence>
<dbReference type="UniPathway" id="UPA00148">
    <property type="reaction ID" value="UER00223"/>
</dbReference>
<dbReference type="Pfam" id="PF01903">
    <property type="entry name" value="CbiX"/>
    <property type="match status" value="1"/>
</dbReference>
<sequence length="127" mass="14384">MIGIILVLHGSRVEEWKNIADGYKNLLSEHFPLVEYGFLEFNKPTLRESLEILVNKGATQIIAVPLLFAAGMHFYRDIPKLLGLDEKGETMINEKKVRVVIAKPIGVDKRVAEILKERVEEKIDGKS</sequence>
<reference evidence="6 7" key="1">
    <citation type="journal article" date="2015" name="Appl. Environ. Microbiol.">
        <title>Nanoarchaeota, Their Sulfolobales Host, and Nanoarchaeota Virus Distribution across Yellowstone National Park Hot Springs.</title>
        <authorList>
            <person name="Munson-McGee J.H."/>
            <person name="Field E.K."/>
            <person name="Bateson M."/>
            <person name="Rooney C."/>
            <person name="Stepanauskas R."/>
            <person name="Young M.J."/>
        </authorList>
    </citation>
    <scope>NUCLEOTIDE SEQUENCE [LARGE SCALE GENOMIC DNA]</scope>
    <source>
        <strain evidence="6">SCGC AC-742_N10</strain>
    </source>
</reference>
<proteinExistence type="inferred from homology"/>
<dbReference type="AlphaFoldDB" id="A0A2T9X332"/>
<evidence type="ECO:0000256" key="5">
    <source>
        <dbReference type="HAMAP-Rule" id="MF_00785"/>
    </source>
</evidence>
<comment type="catalytic activity">
    <reaction evidence="5">
        <text>Co-sirohydrochlorin + 2 H(+) = sirohydrochlorin + Co(2+)</text>
        <dbReference type="Rhea" id="RHEA:15893"/>
        <dbReference type="ChEBI" id="CHEBI:15378"/>
        <dbReference type="ChEBI" id="CHEBI:48828"/>
        <dbReference type="ChEBI" id="CHEBI:58351"/>
        <dbReference type="ChEBI" id="CHEBI:60049"/>
        <dbReference type="EC" id="4.99.1.3"/>
    </reaction>
</comment>
<keyword evidence="3 5" id="KW-0456">Lyase</keyword>
<dbReference type="SUPFAM" id="SSF53800">
    <property type="entry name" value="Chelatase"/>
    <property type="match status" value="1"/>
</dbReference>
<comment type="subunit">
    <text evidence="5">Homotetramer; dimer of dimers.</text>
</comment>
<dbReference type="GO" id="GO:0050897">
    <property type="term" value="F:cobalt ion binding"/>
    <property type="evidence" value="ECO:0007669"/>
    <property type="project" value="UniProtKB-UniRule"/>
</dbReference>